<comment type="caution">
    <text evidence="1">The sequence shown here is derived from an EMBL/GenBank/DDBJ whole genome shotgun (WGS) entry which is preliminary data.</text>
</comment>
<evidence type="ECO:0000313" key="1">
    <source>
        <dbReference type="EMBL" id="MBV4396341.1"/>
    </source>
</evidence>
<name>A0ABS6NMB0_9BURK</name>
<keyword evidence="2" id="KW-1185">Reference proteome</keyword>
<reference evidence="1 2" key="1">
    <citation type="submission" date="2021-06" db="EMBL/GenBank/DDBJ databases">
        <authorList>
            <person name="Lu T."/>
            <person name="Wang Q."/>
            <person name="Han X."/>
        </authorList>
    </citation>
    <scope>NUCLEOTIDE SEQUENCE [LARGE SCALE GENOMIC DNA]</scope>
    <source>
        <strain evidence="1 2">LAM0050</strain>
    </source>
</reference>
<dbReference type="EMBL" id="JAHSPR010000002">
    <property type="protein sequence ID" value="MBV4396341.1"/>
    <property type="molecule type" value="Genomic_DNA"/>
</dbReference>
<proteinExistence type="predicted"/>
<sequence>MLNAVASKTRESISEAFKEAYIKESKELTPLQSSMELIENSSLESLKAENELVLENINEAKVGQLEKNREDGANREELALEILNKEFPEEDGYKTEREQYLRDEDGNIVKDSETGEARRVDFVVTKDGEVVKSIEVTSETAPKDAQIAKEERIRDAGGNFIKDRDTGQLVEIPKDVQTEVRRYA</sequence>
<evidence type="ECO:0000313" key="2">
    <source>
        <dbReference type="Proteomes" id="UP000722165"/>
    </source>
</evidence>
<protein>
    <submittedName>
        <fullName evidence="1">Uncharacterized protein</fullName>
    </submittedName>
</protein>
<dbReference type="RefSeq" id="WP_217734585.1">
    <property type="nucleotide sequence ID" value="NZ_JAHSPR010000002.1"/>
</dbReference>
<accession>A0ABS6NMB0</accession>
<gene>
    <name evidence="1" type="ORF">KU392_03585</name>
</gene>
<organism evidence="1 2">
    <name type="scientific">Advenella alkanexedens</name>
    <dbReference type="NCBI Taxonomy" id="1481665"/>
    <lineage>
        <taxon>Bacteria</taxon>
        <taxon>Pseudomonadati</taxon>
        <taxon>Pseudomonadota</taxon>
        <taxon>Betaproteobacteria</taxon>
        <taxon>Burkholderiales</taxon>
        <taxon>Alcaligenaceae</taxon>
    </lineage>
</organism>
<dbReference type="Proteomes" id="UP000722165">
    <property type="component" value="Unassembled WGS sequence"/>
</dbReference>